<keyword evidence="4" id="KW-1185">Reference proteome</keyword>
<feature type="compositionally biased region" description="Polar residues" evidence="1">
    <location>
        <begin position="59"/>
        <end position="88"/>
    </location>
</feature>
<evidence type="ECO:0000313" key="3">
    <source>
        <dbReference type="EMBL" id="CAE49279.1"/>
    </source>
</evidence>
<dbReference type="KEGG" id="cdi:DIP0757"/>
<protein>
    <submittedName>
        <fullName evidence="3">IS element transposase (Partial)</fullName>
    </submittedName>
</protein>
<name>Q6NIL1_CORDI</name>
<dbReference type="InterPro" id="IPR036397">
    <property type="entry name" value="RNaseH_sf"/>
</dbReference>
<dbReference type="Gene3D" id="3.30.420.10">
    <property type="entry name" value="Ribonuclease H-like superfamily/Ribonuclease H"/>
    <property type="match status" value="1"/>
</dbReference>
<feature type="region of interest" description="Disordered" evidence="1">
    <location>
        <begin position="56"/>
        <end position="88"/>
    </location>
</feature>
<dbReference type="SUPFAM" id="SSF53098">
    <property type="entry name" value="Ribonuclease H-like"/>
    <property type="match status" value="1"/>
</dbReference>
<sequence>MPWHNGFVESFHNRLRDKLLENEMFDDPAHASSCLRLWQERYNNYHPHSSLGFIPPTEYANQWHQTQEGTQTPGHKNQSAPTSRMQTD</sequence>
<dbReference type="EMBL" id="BX248356">
    <property type="protein sequence ID" value="CAE49279.1"/>
    <property type="molecule type" value="Genomic_DNA"/>
</dbReference>
<gene>
    <name evidence="3" type="ordered locus">DIP0757</name>
</gene>
<reference evidence="3 4" key="1">
    <citation type="journal article" date="2003" name="Nucleic Acids Res.">
        <title>The complete genome sequence and analysis of Corynebacterium diphtheriae NCTC13129.</title>
        <authorList>
            <person name="Cerdeno-Tarraga A.M."/>
            <person name="Efstratiou A."/>
            <person name="Dover L.G."/>
            <person name="Holden M.T.G."/>
            <person name="Pallen M."/>
            <person name="Bentley S.D."/>
            <person name="Besra G.S."/>
            <person name="Churcher C."/>
            <person name="James K.D."/>
            <person name="De Zoysa A."/>
            <person name="Chillingworth T."/>
            <person name="Cronin A."/>
            <person name="Dowd L."/>
            <person name="Feltwell T."/>
            <person name="Hamlin N."/>
            <person name="Holroyd S."/>
            <person name="Jagels K."/>
            <person name="Moule S."/>
            <person name="Quail M.A."/>
            <person name="Rabbinowitsch E."/>
            <person name="Rutherford K."/>
            <person name="Thomson N.R."/>
            <person name="Unwin L."/>
            <person name="Whitehead S."/>
            <person name="Barrell B.G.Parkhill.J."/>
        </authorList>
    </citation>
    <scope>NUCLEOTIDE SEQUENCE [LARGE SCALE GENOMIC DNA]</scope>
    <source>
        <strain evidence="4">ATCC 700971 / NCTC 13129 / Biotype gravis</strain>
    </source>
</reference>
<dbReference type="InterPro" id="IPR001584">
    <property type="entry name" value="Integrase_cat-core"/>
</dbReference>
<accession>Q6NIL1</accession>
<evidence type="ECO:0000259" key="2">
    <source>
        <dbReference type="PROSITE" id="PS50994"/>
    </source>
</evidence>
<dbReference type="HOGENOM" id="CLU_2463800_0_0_11"/>
<dbReference type="GO" id="GO:0003676">
    <property type="term" value="F:nucleic acid binding"/>
    <property type="evidence" value="ECO:0007669"/>
    <property type="project" value="InterPro"/>
</dbReference>
<organism evidence="3 4">
    <name type="scientific">Corynebacterium diphtheriae (strain ATCC 700971 / NCTC 13129 / Biotype gravis)</name>
    <dbReference type="NCBI Taxonomy" id="257309"/>
    <lineage>
        <taxon>Bacteria</taxon>
        <taxon>Bacillati</taxon>
        <taxon>Actinomycetota</taxon>
        <taxon>Actinomycetes</taxon>
        <taxon>Mycobacteriales</taxon>
        <taxon>Corynebacteriaceae</taxon>
        <taxon>Corynebacterium</taxon>
    </lineage>
</organism>
<dbReference type="PANTHER" id="PTHR47515:SF1">
    <property type="entry name" value="BLR2054 PROTEIN"/>
    <property type="match status" value="1"/>
</dbReference>
<evidence type="ECO:0000256" key="1">
    <source>
        <dbReference type="SAM" id="MobiDB-lite"/>
    </source>
</evidence>
<dbReference type="InterPro" id="IPR012337">
    <property type="entry name" value="RNaseH-like_sf"/>
</dbReference>
<dbReference type="PANTHER" id="PTHR47515">
    <property type="entry name" value="LOW CALCIUM RESPONSE LOCUS PROTEIN T"/>
    <property type="match status" value="1"/>
</dbReference>
<feature type="domain" description="Integrase catalytic" evidence="2">
    <location>
        <begin position="1"/>
        <end position="63"/>
    </location>
</feature>
<dbReference type="GO" id="GO:0015074">
    <property type="term" value="P:DNA integration"/>
    <property type="evidence" value="ECO:0007669"/>
    <property type="project" value="InterPro"/>
</dbReference>
<dbReference type="AlphaFoldDB" id="Q6NIL1"/>
<dbReference type="PROSITE" id="PS50994">
    <property type="entry name" value="INTEGRASE"/>
    <property type="match status" value="1"/>
</dbReference>
<dbReference type="Proteomes" id="UP000002198">
    <property type="component" value="Chromosome"/>
</dbReference>
<proteinExistence type="predicted"/>
<evidence type="ECO:0000313" key="4">
    <source>
        <dbReference type="Proteomes" id="UP000002198"/>
    </source>
</evidence>
<dbReference type="Pfam" id="PF13683">
    <property type="entry name" value="rve_3"/>
    <property type="match status" value="1"/>
</dbReference>